<dbReference type="RefSeq" id="WP_157691410.1">
    <property type="nucleotide sequence ID" value="NZ_LT629739.1"/>
</dbReference>
<accession>A0A1H1S8E4</accession>
<proteinExistence type="predicted"/>
<keyword evidence="2" id="KW-1185">Reference proteome</keyword>
<reference evidence="1" key="1">
    <citation type="submission" date="2016-10" db="EMBL/GenBank/DDBJ databases">
        <authorList>
            <person name="Varghese N."/>
            <person name="Submissions S."/>
        </authorList>
    </citation>
    <scope>NUCLEOTIDE SEQUENCE [LARGE SCALE GENOMIC DNA]</scope>
    <source>
        <strain evidence="1">DSM 22082</strain>
    </source>
</reference>
<gene>
    <name evidence="1" type="ORF">SAMN04489751_2024</name>
</gene>
<dbReference type="EMBL" id="LT629739">
    <property type="protein sequence ID" value="SDS44163.1"/>
    <property type="molecule type" value="Genomic_DNA"/>
</dbReference>
<protein>
    <submittedName>
        <fullName evidence="1">Uncharacterized protein</fullName>
    </submittedName>
</protein>
<sequence length="285" mass="30182">MTTQFDFHLLGAEAPAGELDADTLLALVGSLKEVATKIARVETDADERGRIPKRTGQVSRLTIGLGKGSTVVHMHRSGVIGGLDFSVPEEQAFDERFSTLVRSLADESRPEWVSDSLATATRNLATALRSAAPAVEFSADGGKVCEFKTSEVDLSVWGAVFSVRPESMHFIGRLYVANRNTHRYSLEDSVGHQISLPRVEDDAELGQLLDQTVVATGAPQFGRDGQVSSLEDAVVKAVADDPDLSGADSVVGAEEILASAPGPDFDGGIALSEEEANAYLEAALG</sequence>
<organism evidence="1 2">
    <name type="scientific">Brevibacterium sandarakinum</name>
    <dbReference type="NCBI Taxonomy" id="629680"/>
    <lineage>
        <taxon>Bacteria</taxon>
        <taxon>Bacillati</taxon>
        <taxon>Actinomycetota</taxon>
        <taxon>Actinomycetes</taxon>
        <taxon>Micrococcales</taxon>
        <taxon>Brevibacteriaceae</taxon>
        <taxon>Brevibacterium</taxon>
    </lineage>
</organism>
<evidence type="ECO:0000313" key="1">
    <source>
        <dbReference type="EMBL" id="SDS44163.1"/>
    </source>
</evidence>
<dbReference type="AlphaFoldDB" id="A0A1H1S8E4"/>
<dbReference type="STRING" id="629680.SAMN04489751_2024"/>
<name>A0A1H1S8E4_BRESA</name>
<dbReference type="Proteomes" id="UP000199700">
    <property type="component" value="Chromosome"/>
</dbReference>
<dbReference type="OrthoDB" id="5148887at2"/>
<evidence type="ECO:0000313" key="2">
    <source>
        <dbReference type="Proteomes" id="UP000199700"/>
    </source>
</evidence>